<evidence type="ECO:0000259" key="1">
    <source>
        <dbReference type="SMART" id="SM00507"/>
    </source>
</evidence>
<evidence type="ECO:0000313" key="2">
    <source>
        <dbReference type="EMBL" id="QDX95786.1"/>
    </source>
</evidence>
<keyword evidence="2" id="KW-0255">Endonuclease</keyword>
<dbReference type="Gene3D" id="3.90.75.20">
    <property type="match status" value="1"/>
</dbReference>
<dbReference type="InterPro" id="IPR044925">
    <property type="entry name" value="His-Me_finger_sf"/>
</dbReference>
<protein>
    <submittedName>
        <fullName evidence="2">HNH endonuclease</fullName>
    </submittedName>
</protein>
<dbReference type="SMART" id="SM00507">
    <property type="entry name" value="HNHc"/>
    <property type="match status" value="1"/>
</dbReference>
<gene>
    <name evidence="2" type="ORF">EEL30_15680</name>
</gene>
<dbReference type="InterPro" id="IPR003615">
    <property type="entry name" value="HNH_nuc"/>
</dbReference>
<organism evidence="2 3">
    <name type="scientific">Brevibacillus laterosporus</name>
    <name type="common">Bacillus laterosporus</name>
    <dbReference type="NCBI Taxonomy" id="1465"/>
    <lineage>
        <taxon>Bacteria</taxon>
        <taxon>Bacillati</taxon>
        <taxon>Bacillota</taxon>
        <taxon>Bacilli</taxon>
        <taxon>Bacillales</taxon>
        <taxon>Paenibacillaceae</taxon>
        <taxon>Brevibacillus</taxon>
    </lineage>
</organism>
<dbReference type="Pfam" id="PF13392">
    <property type="entry name" value="HNH_3"/>
    <property type="match status" value="1"/>
</dbReference>
<dbReference type="GO" id="GO:0016788">
    <property type="term" value="F:hydrolase activity, acting on ester bonds"/>
    <property type="evidence" value="ECO:0007669"/>
    <property type="project" value="InterPro"/>
</dbReference>
<dbReference type="AlphaFoldDB" id="A0A518VFL0"/>
<reference evidence="2 3" key="1">
    <citation type="submission" date="2018-11" db="EMBL/GenBank/DDBJ databases">
        <title>Phylogenetic determinants of toxin gene distribution in genomes of Brevibacillus laterosporus.</title>
        <authorList>
            <person name="Glare T.R."/>
            <person name="Durrant A."/>
            <person name="Berry C."/>
            <person name="Palma L."/>
            <person name="Ormskirk M."/>
            <person name="Cox M.O."/>
        </authorList>
    </citation>
    <scope>NUCLEOTIDE SEQUENCE [LARGE SCALE GENOMIC DNA]</scope>
    <source>
        <strain evidence="2 3">1821L</strain>
    </source>
</reference>
<dbReference type="OrthoDB" id="6631788at2"/>
<proteinExistence type="predicted"/>
<keyword evidence="2" id="KW-0378">Hydrolase</keyword>
<feature type="domain" description="HNH nuclease" evidence="1">
    <location>
        <begin position="86"/>
        <end position="134"/>
    </location>
</feature>
<sequence>MSTEELAKTLGYKNASSLRTVASRLGIKKSYKIEDISGENWLEHPDYPDFLVSNKGRIKSRTRNTLIFTRVHEGYYDCRIKDKSGKKKSPRIHRLVAEVFVPNPKGLPFVNHVDGNKLNNDATNLEWVTRSENSRHAREMGLVGVRRDTLDEDSVRDICKKLQAGASIREITHSNARYTRARVEGIRQRRRWLRISGDYSW</sequence>
<keyword evidence="2" id="KW-0540">Nuclease</keyword>
<evidence type="ECO:0000313" key="3">
    <source>
        <dbReference type="Proteomes" id="UP000319432"/>
    </source>
</evidence>
<keyword evidence="3" id="KW-1185">Reference proteome</keyword>
<dbReference type="SUPFAM" id="SSF54060">
    <property type="entry name" value="His-Me finger endonucleases"/>
    <property type="match status" value="1"/>
</dbReference>
<dbReference type="GO" id="GO:0004519">
    <property type="term" value="F:endonuclease activity"/>
    <property type="evidence" value="ECO:0007669"/>
    <property type="project" value="UniProtKB-KW"/>
</dbReference>
<accession>A0A518VFL0</accession>
<name>A0A518VFL0_BRELA</name>
<dbReference type="Proteomes" id="UP000319432">
    <property type="component" value="Chromosome"/>
</dbReference>
<dbReference type="EMBL" id="CP033464">
    <property type="protein sequence ID" value="QDX95786.1"/>
    <property type="molecule type" value="Genomic_DNA"/>
</dbReference>